<gene>
    <name evidence="2" type="ORF">R1flu_019470</name>
</gene>
<sequence length="104" mass="11439">MEDPHMEPCTTNHPASKAGKGTADVDSKPGPRTLIITSRNGRNPRRASATVAKQQAKEPGTYEDRQRKANAYRQITRIIAIGAETTRLSISENRCGRVDLSHAR</sequence>
<organism evidence="2 3">
    <name type="scientific">Riccia fluitans</name>
    <dbReference type="NCBI Taxonomy" id="41844"/>
    <lineage>
        <taxon>Eukaryota</taxon>
        <taxon>Viridiplantae</taxon>
        <taxon>Streptophyta</taxon>
        <taxon>Embryophyta</taxon>
        <taxon>Marchantiophyta</taxon>
        <taxon>Marchantiopsida</taxon>
        <taxon>Marchantiidae</taxon>
        <taxon>Marchantiales</taxon>
        <taxon>Ricciaceae</taxon>
        <taxon>Riccia</taxon>
    </lineage>
</organism>
<reference evidence="2 3" key="1">
    <citation type="submission" date="2024-09" db="EMBL/GenBank/DDBJ databases">
        <title>Chromosome-scale assembly of Riccia fluitans.</title>
        <authorList>
            <person name="Paukszto L."/>
            <person name="Sawicki J."/>
            <person name="Karawczyk K."/>
            <person name="Piernik-Szablinska J."/>
            <person name="Szczecinska M."/>
            <person name="Mazdziarz M."/>
        </authorList>
    </citation>
    <scope>NUCLEOTIDE SEQUENCE [LARGE SCALE GENOMIC DNA]</scope>
    <source>
        <strain evidence="2">Rf_01</strain>
        <tissue evidence="2">Aerial parts of the thallus</tissue>
    </source>
</reference>
<dbReference type="AlphaFoldDB" id="A0ABD1ZJ35"/>
<evidence type="ECO:0000313" key="3">
    <source>
        <dbReference type="Proteomes" id="UP001605036"/>
    </source>
</evidence>
<accession>A0ABD1ZJ35</accession>
<keyword evidence="3" id="KW-1185">Reference proteome</keyword>
<protein>
    <submittedName>
        <fullName evidence="2">Uncharacterized protein</fullName>
    </submittedName>
</protein>
<proteinExistence type="predicted"/>
<feature type="region of interest" description="Disordered" evidence="1">
    <location>
        <begin position="1"/>
        <end position="67"/>
    </location>
</feature>
<dbReference type="EMBL" id="JBHFFA010000001">
    <property type="protein sequence ID" value="KAL2651342.1"/>
    <property type="molecule type" value="Genomic_DNA"/>
</dbReference>
<evidence type="ECO:0000256" key="1">
    <source>
        <dbReference type="SAM" id="MobiDB-lite"/>
    </source>
</evidence>
<name>A0ABD1ZJ35_9MARC</name>
<comment type="caution">
    <text evidence="2">The sequence shown here is derived from an EMBL/GenBank/DDBJ whole genome shotgun (WGS) entry which is preliminary data.</text>
</comment>
<dbReference type="Proteomes" id="UP001605036">
    <property type="component" value="Unassembled WGS sequence"/>
</dbReference>
<evidence type="ECO:0000313" key="2">
    <source>
        <dbReference type="EMBL" id="KAL2651342.1"/>
    </source>
</evidence>